<reference evidence="1" key="5">
    <citation type="submission" date="2020-09" db="EMBL/GenBank/DDBJ databases">
        <authorList>
            <person name="Sun Q."/>
            <person name="Ohkuma M."/>
        </authorList>
    </citation>
    <scope>NUCLEOTIDE SEQUENCE</scope>
    <source>
        <strain evidence="1">JCM 4434</strain>
    </source>
</reference>
<accession>A0A1E7MWZ6</accession>
<dbReference type="GeneID" id="97483295"/>
<reference evidence="1" key="1">
    <citation type="journal article" date="2014" name="Int. J. Syst. Evol. Microbiol.">
        <title>Complete genome sequence of Corynebacterium casei LMG S-19264T (=DSM 44701T), isolated from a smear-ripened cheese.</title>
        <authorList>
            <consortium name="US DOE Joint Genome Institute (JGI-PGF)"/>
            <person name="Walter F."/>
            <person name="Albersmeier A."/>
            <person name="Kalinowski J."/>
            <person name="Ruckert C."/>
        </authorList>
    </citation>
    <scope>NUCLEOTIDE SEQUENCE</scope>
    <source>
        <strain evidence="1">JCM 4434</strain>
    </source>
</reference>
<evidence type="ECO:0000313" key="2">
    <source>
        <dbReference type="EMBL" id="OEV32939.1"/>
    </source>
</evidence>
<dbReference type="OrthoDB" id="3694433at2"/>
<dbReference type="AlphaFoldDB" id="A0A1E7MWZ6"/>
<name>A0A1E7MWZ6_KITAU</name>
<dbReference type="Proteomes" id="UP000037395">
    <property type="component" value="Unassembled WGS sequence"/>
</dbReference>
<gene>
    <name evidence="1" type="ORF">GCM10010502_00930</name>
    <name evidence="2" type="ORF">HS99_0013725</name>
</gene>
<comment type="caution">
    <text evidence="2">The sequence shown here is derived from an EMBL/GenBank/DDBJ whole genome shotgun (WGS) entry which is preliminary data.</text>
</comment>
<keyword evidence="3" id="KW-1185">Reference proteome</keyword>
<dbReference type="EMBL" id="JPRF03000076">
    <property type="protein sequence ID" value="OEV32939.1"/>
    <property type="molecule type" value="Genomic_DNA"/>
</dbReference>
<proteinExistence type="predicted"/>
<dbReference type="Proteomes" id="UP000610124">
    <property type="component" value="Unassembled WGS sequence"/>
</dbReference>
<sequence length="108" mass="11503">MTAAPSPNPRIPFDQELCGLVLGTAPRLFAVVQVCDEGREDADGWVAAWGLADHAGPTHVISLDGRARMTLPSPERALRHFTNQPGITARLVWLAQPDAAAIDRPAAA</sequence>
<evidence type="ECO:0000313" key="1">
    <source>
        <dbReference type="EMBL" id="GGU54613.1"/>
    </source>
</evidence>
<dbReference type="EMBL" id="BMUB01000001">
    <property type="protein sequence ID" value="GGU54613.1"/>
    <property type="molecule type" value="Genomic_DNA"/>
</dbReference>
<reference evidence="2 3" key="2">
    <citation type="submission" date="2014-07" db="EMBL/GenBank/DDBJ databases">
        <authorList>
            <person name="Zhang J.E."/>
            <person name="Yang H."/>
            <person name="Guo J."/>
            <person name="Deng Z."/>
            <person name="Luo H."/>
            <person name="Luo M."/>
            <person name="Zhao B."/>
        </authorList>
    </citation>
    <scope>NUCLEOTIDE SEQUENCE [LARGE SCALE GENOMIC DNA]</scope>
    <source>
        <strain evidence="2">ATCC 10762</strain>
        <strain evidence="3">ATCC 10762 / DSM 40127 / CCM 3239 / JCM 4008 / LMG 5968 / NBRC 12843 / NCIMB 8234 / A-377</strain>
    </source>
</reference>
<reference evidence="3" key="4">
    <citation type="submission" date="2016-08" db="EMBL/GenBank/DDBJ databases">
        <title>Sequencing, assembly and comparative genomics of S. aureofaciens ATCC 10762.</title>
        <authorList>
            <person name="Gradnigo J.S."/>
            <person name="Johnson N."/>
            <person name="Somerville G.A."/>
        </authorList>
    </citation>
    <scope>NUCLEOTIDE SEQUENCE [LARGE SCALE GENOMIC DNA]</scope>
    <source>
        <strain evidence="3">ATCC 10762 / DSM 40127 / CCM 3239 / JCM 4008 / LMG 5968 / NBRC 12843 / NCIMB 8234 / A-377</strain>
    </source>
</reference>
<evidence type="ECO:0000313" key="3">
    <source>
        <dbReference type="Proteomes" id="UP000037395"/>
    </source>
</evidence>
<protein>
    <submittedName>
        <fullName evidence="2">Uncharacterized protein</fullName>
    </submittedName>
</protein>
<reference evidence="2" key="3">
    <citation type="submission" date="2016-08" db="EMBL/GenBank/DDBJ databases">
        <title>Sequencing, Assembly and Comparative Genomics of S. aureofaciens ATCC 10762.</title>
        <authorList>
            <person name="Gradnigo J.S."/>
            <person name="Johnson N."/>
            <person name="Somerville G.A."/>
        </authorList>
    </citation>
    <scope>NUCLEOTIDE SEQUENCE [LARGE SCALE GENOMIC DNA]</scope>
    <source>
        <strain evidence="2">ATCC 10762</strain>
    </source>
</reference>
<dbReference type="RefSeq" id="WP_043387603.1">
    <property type="nucleotide sequence ID" value="NZ_BMUB01000001.1"/>
</dbReference>
<dbReference type="KEGG" id="kau:B6264_22745"/>
<organism evidence="2 3">
    <name type="scientific">Kitasatospora aureofaciens</name>
    <name type="common">Streptomyces aureofaciens</name>
    <dbReference type="NCBI Taxonomy" id="1894"/>
    <lineage>
        <taxon>Bacteria</taxon>
        <taxon>Bacillati</taxon>
        <taxon>Actinomycetota</taxon>
        <taxon>Actinomycetes</taxon>
        <taxon>Kitasatosporales</taxon>
        <taxon>Streptomycetaceae</taxon>
        <taxon>Kitasatospora</taxon>
    </lineage>
</organism>
<accession>A0A8H9HDH9</accession>